<sequence length="99" mass="11903">MKTSISRTRSQSWNNCLLAADKIYTDWKKMGLYRGKADQAFCNWFVQFVCWHYFTLDEEARAKLAAELPQYAEKYKLFSHGPKYYYMQMDYEHFKSLIG</sequence>
<gene>
    <name evidence="1" type="ORF">H9741_06690</name>
</gene>
<evidence type="ECO:0000313" key="1">
    <source>
        <dbReference type="EMBL" id="HIX08138.1"/>
    </source>
</evidence>
<evidence type="ECO:0000313" key="2">
    <source>
        <dbReference type="Proteomes" id="UP000824204"/>
    </source>
</evidence>
<dbReference type="EMBL" id="DXFX01000083">
    <property type="protein sequence ID" value="HIX08138.1"/>
    <property type="molecule type" value="Genomic_DNA"/>
</dbReference>
<organism evidence="1 2">
    <name type="scientific">Candidatus Borkfalkia faecipullorum</name>
    <dbReference type="NCBI Taxonomy" id="2838510"/>
    <lineage>
        <taxon>Bacteria</taxon>
        <taxon>Bacillati</taxon>
        <taxon>Bacillota</taxon>
        <taxon>Clostridia</taxon>
        <taxon>Christensenellales</taxon>
        <taxon>Christensenellaceae</taxon>
        <taxon>Candidatus Borkfalkia</taxon>
    </lineage>
</organism>
<dbReference type="AlphaFoldDB" id="A0A9D2AFQ5"/>
<name>A0A9D2AFQ5_9FIRM</name>
<reference evidence="1" key="1">
    <citation type="journal article" date="2021" name="PeerJ">
        <title>Extensive microbial diversity within the chicken gut microbiome revealed by metagenomics and culture.</title>
        <authorList>
            <person name="Gilroy R."/>
            <person name="Ravi A."/>
            <person name="Getino M."/>
            <person name="Pursley I."/>
            <person name="Horton D.L."/>
            <person name="Alikhan N.F."/>
            <person name="Baker D."/>
            <person name="Gharbi K."/>
            <person name="Hall N."/>
            <person name="Watson M."/>
            <person name="Adriaenssens E.M."/>
            <person name="Foster-Nyarko E."/>
            <person name="Jarju S."/>
            <person name="Secka A."/>
            <person name="Antonio M."/>
            <person name="Oren A."/>
            <person name="Chaudhuri R.R."/>
            <person name="La Ragione R."/>
            <person name="Hildebrand F."/>
            <person name="Pallen M.J."/>
        </authorList>
    </citation>
    <scope>NUCLEOTIDE SEQUENCE</scope>
    <source>
        <strain evidence="1">811</strain>
    </source>
</reference>
<protein>
    <submittedName>
        <fullName evidence="1">Uncharacterized protein</fullName>
    </submittedName>
</protein>
<comment type="caution">
    <text evidence="1">The sequence shown here is derived from an EMBL/GenBank/DDBJ whole genome shotgun (WGS) entry which is preliminary data.</text>
</comment>
<accession>A0A9D2AFQ5</accession>
<dbReference type="Proteomes" id="UP000824204">
    <property type="component" value="Unassembled WGS sequence"/>
</dbReference>
<reference evidence="1" key="2">
    <citation type="submission" date="2021-04" db="EMBL/GenBank/DDBJ databases">
        <authorList>
            <person name="Gilroy R."/>
        </authorList>
    </citation>
    <scope>NUCLEOTIDE SEQUENCE</scope>
    <source>
        <strain evidence="1">811</strain>
    </source>
</reference>
<proteinExistence type="predicted"/>